<dbReference type="InterPro" id="IPR036390">
    <property type="entry name" value="WH_DNA-bd_sf"/>
</dbReference>
<dbReference type="EMBL" id="CP097332">
    <property type="protein sequence ID" value="UQX88517.1"/>
    <property type="molecule type" value="Genomic_DNA"/>
</dbReference>
<dbReference type="Pfam" id="PF03551">
    <property type="entry name" value="PadR"/>
    <property type="match status" value="1"/>
</dbReference>
<keyword evidence="4" id="KW-1185">Reference proteome</keyword>
<evidence type="ECO:0000259" key="2">
    <source>
        <dbReference type="Pfam" id="PF03551"/>
    </source>
</evidence>
<reference evidence="3" key="1">
    <citation type="journal article" date="2018" name="Int. J. Syst. Evol. Microbiol.">
        <title>Jatrophihabitans telluris sp. nov., isolated from sediment soil of lava forest wetlands and the emended description of the genus Jatrophihabitans.</title>
        <authorList>
            <person name="Lee K.C."/>
            <person name="Suh M.K."/>
            <person name="Eom M.K."/>
            <person name="Kim K.K."/>
            <person name="Kim J.S."/>
            <person name="Kim D.S."/>
            <person name="Ko S.H."/>
            <person name="Shin Y.K."/>
            <person name="Lee J.S."/>
        </authorList>
    </citation>
    <scope>NUCLEOTIDE SEQUENCE</scope>
    <source>
        <strain evidence="3">N237</strain>
    </source>
</reference>
<protein>
    <submittedName>
        <fullName evidence="3">PadR family transcriptional regulator</fullName>
    </submittedName>
</protein>
<organism evidence="3 4">
    <name type="scientific">Jatrophihabitans telluris</name>
    <dbReference type="NCBI Taxonomy" id="2038343"/>
    <lineage>
        <taxon>Bacteria</taxon>
        <taxon>Bacillati</taxon>
        <taxon>Actinomycetota</taxon>
        <taxon>Actinomycetes</taxon>
        <taxon>Jatrophihabitantales</taxon>
        <taxon>Jatrophihabitantaceae</taxon>
        <taxon>Jatrophihabitans</taxon>
    </lineage>
</organism>
<name>A0ABY4QYY8_9ACTN</name>
<dbReference type="InterPro" id="IPR005149">
    <property type="entry name" value="Tscrpt_reg_PadR_N"/>
</dbReference>
<feature type="domain" description="Transcription regulator PadR N-terminal" evidence="2">
    <location>
        <begin position="27"/>
        <end position="83"/>
    </location>
</feature>
<proteinExistence type="predicted"/>
<reference evidence="3" key="2">
    <citation type="submission" date="2022-05" db="EMBL/GenBank/DDBJ databases">
        <authorList>
            <person name="Kim J.-S."/>
            <person name="Lee K."/>
            <person name="Suh M."/>
            <person name="Eom M."/>
            <person name="Kim J.-S."/>
            <person name="Kim D.-S."/>
            <person name="Ko S.-H."/>
            <person name="Shin Y."/>
            <person name="Lee J.-S."/>
        </authorList>
    </citation>
    <scope>NUCLEOTIDE SEQUENCE</scope>
    <source>
        <strain evidence="3">N237</strain>
    </source>
</reference>
<dbReference type="Gene3D" id="1.10.10.10">
    <property type="entry name" value="Winged helix-like DNA-binding domain superfamily/Winged helix DNA-binding domain"/>
    <property type="match status" value="1"/>
</dbReference>
<feature type="region of interest" description="Disordered" evidence="1">
    <location>
        <begin position="87"/>
        <end position="109"/>
    </location>
</feature>
<dbReference type="RefSeq" id="WP_249772094.1">
    <property type="nucleotide sequence ID" value="NZ_CP097332.1"/>
</dbReference>
<dbReference type="SUPFAM" id="SSF46785">
    <property type="entry name" value="Winged helix' DNA-binding domain"/>
    <property type="match status" value="1"/>
</dbReference>
<sequence length="109" mass="11983">MARKLGYSAQTLSVLTLLDSDPSSWLHGYLIAKQTGLASGTLYPILIRLADRRLIEARWEDEQPVGRPRRHLYRLTAEGQVAARTALAETRRAAPSRTAPSRLATEGGA</sequence>
<gene>
    <name evidence="3" type="ORF">M6D93_00590</name>
</gene>
<evidence type="ECO:0000256" key="1">
    <source>
        <dbReference type="SAM" id="MobiDB-lite"/>
    </source>
</evidence>
<accession>A0ABY4QYY8</accession>
<evidence type="ECO:0000313" key="3">
    <source>
        <dbReference type="EMBL" id="UQX88517.1"/>
    </source>
</evidence>
<dbReference type="Proteomes" id="UP001056336">
    <property type="component" value="Chromosome"/>
</dbReference>
<evidence type="ECO:0000313" key="4">
    <source>
        <dbReference type="Proteomes" id="UP001056336"/>
    </source>
</evidence>
<feature type="compositionally biased region" description="Low complexity" evidence="1">
    <location>
        <begin position="87"/>
        <end position="102"/>
    </location>
</feature>
<dbReference type="InterPro" id="IPR036388">
    <property type="entry name" value="WH-like_DNA-bd_sf"/>
</dbReference>